<dbReference type="AlphaFoldDB" id="A0A5B1M1D3"/>
<dbReference type="Proteomes" id="UP000324351">
    <property type="component" value="Unassembled WGS sequence"/>
</dbReference>
<evidence type="ECO:0000256" key="1">
    <source>
        <dbReference type="SAM" id="Phobius"/>
    </source>
</evidence>
<proteinExistence type="predicted"/>
<feature type="transmembrane region" description="Helical" evidence="1">
    <location>
        <begin position="80"/>
        <end position="101"/>
    </location>
</feature>
<dbReference type="EMBL" id="VUJW01000008">
    <property type="protein sequence ID" value="KAA1426466.1"/>
    <property type="molecule type" value="Genomic_DNA"/>
</dbReference>
<reference evidence="2 3" key="1">
    <citation type="submission" date="2019-09" db="EMBL/GenBank/DDBJ databases">
        <title>Nocardioides panacisoli sp. nov., isolated from the soil of a ginseng field.</title>
        <authorList>
            <person name="Cho C."/>
        </authorList>
    </citation>
    <scope>NUCLEOTIDE SEQUENCE [LARGE SCALE GENOMIC DNA]</scope>
    <source>
        <strain evidence="2 3">BN140041</strain>
    </source>
</reference>
<gene>
    <name evidence="2" type="ORF">F0U47_13775</name>
</gene>
<keyword evidence="1" id="KW-0812">Transmembrane</keyword>
<keyword evidence="1" id="KW-0472">Membrane</keyword>
<dbReference type="RefSeq" id="WP_149751048.1">
    <property type="nucleotide sequence ID" value="NZ_VUJW01000008.1"/>
</dbReference>
<sequence>MLENIDWRMVGQVLATAAPLAVAALGASRGPGALRSRLRHDVDMLDKLPEGTAARASMLGYLDEQISRIRKLDAEATRDVTASVLGAVLALVFIWGAIWLIDREDWWWQIMAAGPAVLALAALIYLFEAVQRVPRDDKGHPI</sequence>
<keyword evidence="3" id="KW-1185">Reference proteome</keyword>
<accession>A0A5B1M1D3</accession>
<protein>
    <submittedName>
        <fullName evidence="2">Uncharacterized protein</fullName>
    </submittedName>
</protein>
<keyword evidence="1" id="KW-1133">Transmembrane helix</keyword>
<feature type="transmembrane region" description="Helical" evidence="1">
    <location>
        <begin position="107"/>
        <end position="127"/>
    </location>
</feature>
<reference evidence="2 3" key="2">
    <citation type="submission" date="2019-09" db="EMBL/GenBank/DDBJ databases">
        <authorList>
            <person name="Jin C."/>
        </authorList>
    </citation>
    <scope>NUCLEOTIDE SEQUENCE [LARGE SCALE GENOMIC DNA]</scope>
    <source>
        <strain evidence="2 3">BN140041</strain>
    </source>
</reference>
<evidence type="ECO:0000313" key="2">
    <source>
        <dbReference type="EMBL" id="KAA1426466.1"/>
    </source>
</evidence>
<evidence type="ECO:0000313" key="3">
    <source>
        <dbReference type="Proteomes" id="UP000324351"/>
    </source>
</evidence>
<organism evidence="2 3">
    <name type="scientific">Nocardioides antri</name>
    <dbReference type="NCBI Taxonomy" id="2607659"/>
    <lineage>
        <taxon>Bacteria</taxon>
        <taxon>Bacillati</taxon>
        <taxon>Actinomycetota</taxon>
        <taxon>Actinomycetes</taxon>
        <taxon>Propionibacteriales</taxon>
        <taxon>Nocardioidaceae</taxon>
        <taxon>Nocardioides</taxon>
    </lineage>
</organism>
<comment type="caution">
    <text evidence="2">The sequence shown here is derived from an EMBL/GenBank/DDBJ whole genome shotgun (WGS) entry which is preliminary data.</text>
</comment>
<name>A0A5B1M1D3_9ACTN</name>